<dbReference type="GO" id="GO:0003676">
    <property type="term" value="F:nucleic acid binding"/>
    <property type="evidence" value="ECO:0007669"/>
    <property type="project" value="InterPro"/>
</dbReference>
<dbReference type="Gene3D" id="3.30.420.10">
    <property type="entry name" value="Ribonuclease H-like superfamily/Ribonuclease H"/>
    <property type="match status" value="1"/>
</dbReference>
<dbReference type="OrthoDB" id="6433270at2759"/>
<dbReference type="AlphaFoldDB" id="A0A4Y2I223"/>
<keyword evidence="2" id="KW-1185">Reference proteome</keyword>
<sequence>MLSFFFDCRVQLLIDFLPQGSIIISTQYYSALTKLRKAIKSKRPGLLTQQVILLHDNARPHVSRETQPTLQKFRFEVLEHPPYSPDLSPCDFHIFGPLKRAFQGTRFHSDHEVKKAVQDFLKNQPDLSTAKA</sequence>
<dbReference type="InterPro" id="IPR036397">
    <property type="entry name" value="RNaseH_sf"/>
</dbReference>
<dbReference type="GO" id="GO:0032259">
    <property type="term" value="P:methylation"/>
    <property type="evidence" value="ECO:0007669"/>
    <property type="project" value="UniProtKB-KW"/>
</dbReference>
<reference evidence="1 2" key="1">
    <citation type="journal article" date="2019" name="Sci. Rep.">
        <title>Orb-weaving spider Araneus ventricosus genome elucidates the spidroin gene catalogue.</title>
        <authorList>
            <person name="Kono N."/>
            <person name="Nakamura H."/>
            <person name="Ohtoshi R."/>
            <person name="Moran D.A.P."/>
            <person name="Shinohara A."/>
            <person name="Yoshida Y."/>
            <person name="Fujiwara M."/>
            <person name="Mori M."/>
            <person name="Tomita M."/>
            <person name="Arakawa K."/>
        </authorList>
    </citation>
    <scope>NUCLEOTIDE SEQUENCE [LARGE SCALE GENOMIC DNA]</scope>
</reference>
<name>A0A4Y2I223_ARAVE</name>
<dbReference type="Proteomes" id="UP000499080">
    <property type="component" value="Unassembled WGS sequence"/>
</dbReference>
<proteinExistence type="predicted"/>
<keyword evidence="1" id="KW-0808">Transferase</keyword>
<dbReference type="PANTHER" id="PTHR46060">
    <property type="entry name" value="MARINER MOS1 TRANSPOSASE-LIKE PROTEIN"/>
    <property type="match status" value="1"/>
</dbReference>
<dbReference type="Pfam" id="PF01359">
    <property type="entry name" value="Transposase_1"/>
    <property type="match status" value="1"/>
</dbReference>
<organism evidence="1 2">
    <name type="scientific">Araneus ventricosus</name>
    <name type="common">Orbweaver spider</name>
    <name type="synonym">Epeira ventricosa</name>
    <dbReference type="NCBI Taxonomy" id="182803"/>
    <lineage>
        <taxon>Eukaryota</taxon>
        <taxon>Metazoa</taxon>
        <taxon>Ecdysozoa</taxon>
        <taxon>Arthropoda</taxon>
        <taxon>Chelicerata</taxon>
        <taxon>Arachnida</taxon>
        <taxon>Araneae</taxon>
        <taxon>Araneomorphae</taxon>
        <taxon>Entelegynae</taxon>
        <taxon>Araneoidea</taxon>
        <taxon>Araneidae</taxon>
        <taxon>Araneus</taxon>
    </lineage>
</organism>
<dbReference type="GO" id="GO:0008168">
    <property type="term" value="F:methyltransferase activity"/>
    <property type="evidence" value="ECO:0007669"/>
    <property type="project" value="UniProtKB-KW"/>
</dbReference>
<keyword evidence="1" id="KW-0489">Methyltransferase</keyword>
<dbReference type="InterPro" id="IPR052709">
    <property type="entry name" value="Transposase-MT_Hybrid"/>
</dbReference>
<gene>
    <name evidence="1" type="primary">SETMAR_162</name>
    <name evidence="1" type="ORF">AVEN_83476_1</name>
</gene>
<accession>A0A4Y2I223</accession>
<evidence type="ECO:0000313" key="2">
    <source>
        <dbReference type="Proteomes" id="UP000499080"/>
    </source>
</evidence>
<dbReference type="PANTHER" id="PTHR46060:SF1">
    <property type="entry name" value="MARINER MOS1 TRANSPOSASE-LIKE PROTEIN"/>
    <property type="match status" value="1"/>
</dbReference>
<evidence type="ECO:0000313" key="1">
    <source>
        <dbReference type="EMBL" id="GBM71713.1"/>
    </source>
</evidence>
<dbReference type="EMBL" id="BGPR01002329">
    <property type="protein sequence ID" value="GBM71713.1"/>
    <property type="molecule type" value="Genomic_DNA"/>
</dbReference>
<comment type="caution">
    <text evidence="1">The sequence shown here is derived from an EMBL/GenBank/DDBJ whole genome shotgun (WGS) entry which is preliminary data.</text>
</comment>
<protein>
    <submittedName>
        <fullName evidence="1">Histone-lysine N-methyltransferase SETMAR</fullName>
    </submittedName>
</protein>
<dbReference type="InterPro" id="IPR001888">
    <property type="entry name" value="Transposase_1"/>
</dbReference>